<evidence type="ECO:0000313" key="11">
    <source>
        <dbReference type="Proteomes" id="UP000028547"/>
    </source>
</evidence>
<organism evidence="10 11">
    <name type="scientific">Archangium violaceum Cb vi76</name>
    <dbReference type="NCBI Taxonomy" id="1406225"/>
    <lineage>
        <taxon>Bacteria</taxon>
        <taxon>Pseudomonadati</taxon>
        <taxon>Myxococcota</taxon>
        <taxon>Myxococcia</taxon>
        <taxon>Myxococcales</taxon>
        <taxon>Cystobacterineae</taxon>
        <taxon>Archangiaceae</taxon>
        <taxon>Archangium</taxon>
    </lineage>
</organism>
<dbReference type="Gene3D" id="6.10.250.690">
    <property type="match status" value="1"/>
</dbReference>
<dbReference type="PROSITE" id="PS50110">
    <property type="entry name" value="RESPONSE_REGULATORY"/>
    <property type="match status" value="1"/>
</dbReference>
<evidence type="ECO:0000256" key="4">
    <source>
        <dbReference type="ARBA" id="ARBA00023125"/>
    </source>
</evidence>
<reference evidence="10 11" key="1">
    <citation type="submission" date="2014-07" db="EMBL/GenBank/DDBJ databases">
        <title>Draft Genome Sequence of Gephyronic Acid Producer, Cystobacter violaceus Strain Cb vi76.</title>
        <authorList>
            <person name="Stevens D.C."/>
            <person name="Young J."/>
            <person name="Carmichael R."/>
            <person name="Tan J."/>
            <person name="Taylor R.E."/>
        </authorList>
    </citation>
    <scope>NUCLEOTIDE SEQUENCE [LARGE SCALE GENOMIC DNA]</scope>
    <source>
        <strain evidence="10 11">Cb vi76</strain>
    </source>
</reference>
<dbReference type="AlphaFoldDB" id="A0A084SPU5"/>
<protein>
    <submittedName>
        <fullName evidence="10">Chemotaxis protein CheY</fullName>
    </submittedName>
</protein>
<evidence type="ECO:0000256" key="2">
    <source>
        <dbReference type="ARBA" id="ARBA00023012"/>
    </source>
</evidence>
<dbReference type="EMBL" id="JPMI01000209">
    <property type="protein sequence ID" value="KFA90480.1"/>
    <property type="molecule type" value="Genomic_DNA"/>
</dbReference>
<dbReference type="GO" id="GO:0000976">
    <property type="term" value="F:transcription cis-regulatory region binding"/>
    <property type="evidence" value="ECO:0007669"/>
    <property type="project" value="TreeGrafter"/>
</dbReference>
<dbReference type="PANTHER" id="PTHR48111">
    <property type="entry name" value="REGULATOR OF RPOS"/>
    <property type="match status" value="1"/>
</dbReference>
<keyword evidence="5" id="KW-0804">Transcription</keyword>
<evidence type="ECO:0000256" key="3">
    <source>
        <dbReference type="ARBA" id="ARBA00023015"/>
    </source>
</evidence>
<keyword evidence="3" id="KW-0805">Transcription regulation</keyword>
<dbReference type="SUPFAM" id="SSF46894">
    <property type="entry name" value="C-terminal effector domain of the bipartite response regulators"/>
    <property type="match status" value="1"/>
</dbReference>
<keyword evidence="1 6" id="KW-0597">Phosphoprotein</keyword>
<dbReference type="InterPro" id="IPR001867">
    <property type="entry name" value="OmpR/PhoB-type_DNA-bd"/>
</dbReference>
<feature type="domain" description="Response regulatory" evidence="8">
    <location>
        <begin position="6"/>
        <end position="119"/>
    </location>
</feature>
<evidence type="ECO:0000313" key="10">
    <source>
        <dbReference type="EMBL" id="KFA90480.1"/>
    </source>
</evidence>
<dbReference type="PROSITE" id="PS51755">
    <property type="entry name" value="OMPR_PHOB"/>
    <property type="match status" value="1"/>
</dbReference>
<proteinExistence type="predicted"/>
<dbReference type="Pfam" id="PF00486">
    <property type="entry name" value="Trans_reg_C"/>
    <property type="match status" value="1"/>
</dbReference>
<dbReference type="GO" id="GO:0000156">
    <property type="term" value="F:phosphorelay response regulator activity"/>
    <property type="evidence" value="ECO:0007669"/>
    <property type="project" value="TreeGrafter"/>
</dbReference>
<evidence type="ECO:0000256" key="1">
    <source>
        <dbReference type="ARBA" id="ARBA00022553"/>
    </source>
</evidence>
<dbReference type="Pfam" id="PF00072">
    <property type="entry name" value="Response_reg"/>
    <property type="match status" value="1"/>
</dbReference>
<name>A0A084SPU5_9BACT</name>
<dbReference type="InterPro" id="IPR011006">
    <property type="entry name" value="CheY-like_superfamily"/>
</dbReference>
<evidence type="ECO:0000256" key="6">
    <source>
        <dbReference type="PROSITE-ProRule" id="PRU00169"/>
    </source>
</evidence>
<keyword evidence="2" id="KW-0902">Two-component regulatory system</keyword>
<evidence type="ECO:0000256" key="5">
    <source>
        <dbReference type="ARBA" id="ARBA00023163"/>
    </source>
</evidence>
<gene>
    <name evidence="10" type="ORF">Q664_28240</name>
</gene>
<dbReference type="CDD" id="cd00383">
    <property type="entry name" value="trans_reg_C"/>
    <property type="match status" value="1"/>
</dbReference>
<feature type="DNA-binding region" description="OmpR/PhoB-type" evidence="7">
    <location>
        <begin position="138"/>
        <end position="234"/>
    </location>
</feature>
<dbReference type="FunFam" id="3.40.50.2300:FF:000001">
    <property type="entry name" value="DNA-binding response regulator PhoB"/>
    <property type="match status" value="1"/>
</dbReference>
<accession>A0A084SPU5</accession>
<dbReference type="InterPro" id="IPR039420">
    <property type="entry name" value="WalR-like"/>
</dbReference>
<dbReference type="Gene3D" id="1.10.10.10">
    <property type="entry name" value="Winged helix-like DNA-binding domain superfamily/Winged helix DNA-binding domain"/>
    <property type="match status" value="1"/>
</dbReference>
<dbReference type="Proteomes" id="UP000028547">
    <property type="component" value="Unassembled WGS sequence"/>
</dbReference>
<evidence type="ECO:0000259" key="9">
    <source>
        <dbReference type="PROSITE" id="PS51755"/>
    </source>
</evidence>
<dbReference type="InterPro" id="IPR001789">
    <property type="entry name" value="Sig_transdc_resp-reg_receiver"/>
</dbReference>
<feature type="modified residue" description="4-aspartylphosphate" evidence="6">
    <location>
        <position position="55"/>
    </location>
</feature>
<comment type="caution">
    <text evidence="10">The sequence shown here is derived from an EMBL/GenBank/DDBJ whole genome shotgun (WGS) entry which is preliminary data.</text>
</comment>
<dbReference type="GO" id="GO:0006355">
    <property type="term" value="P:regulation of DNA-templated transcription"/>
    <property type="evidence" value="ECO:0007669"/>
    <property type="project" value="InterPro"/>
</dbReference>
<evidence type="ECO:0000256" key="7">
    <source>
        <dbReference type="PROSITE-ProRule" id="PRU01091"/>
    </source>
</evidence>
<dbReference type="Gene3D" id="3.40.50.2300">
    <property type="match status" value="1"/>
</dbReference>
<dbReference type="InterPro" id="IPR016032">
    <property type="entry name" value="Sig_transdc_resp-reg_C-effctor"/>
</dbReference>
<feature type="domain" description="OmpR/PhoB-type" evidence="9">
    <location>
        <begin position="138"/>
        <end position="234"/>
    </location>
</feature>
<dbReference type="SMART" id="SM00448">
    <property type="entry name" value="REC"/>
    <property type="match status" value="1"/>
</dbReference>
<sequence length="235" mass="26231">MSERPSILVVDDDPHLREVVGFALSQAGFHVEQASNGRVGLEQVRRSVPALIVLDIMMPEMDGLEMCREVRRTHEVPIVFLSSRDDEVDRILGLELGGDDYLAKPFSPRELVARIKAVLRRARANASPTPSAPAPSPAQVLQRGPLRMDLDLWRAYWNGQEVVLTVTEFHLLAALLRAPGKAFTRDELMTRVYEDVVVSDRTIDSHVRHIRQKFASAGGEVIQTVHGLGYRLALP</sequence>
<dbReference type="SUPFAM" id="SSF52172">
    <property type="entry name" value="CheY-like"/>
    <property type="match status" value="1"/>
</dbReference>
<dbReference type="SMART" id="SM00862">
    <property type="entry name" value="Trans_reg_C"/>
    <property type="match status" value="1"/>
</dbReference>
<dbReference type="InterPro" id="IPR036388">
    <property type="entry name" value="WH-like_DNA-bd_sf"/>
</dbReference>
<dbReference type="RefSeq" id="WP_043402252.1">
    <property type="nucleotide sequence ID" value="NZ_JPMI01000209.1"/>
</dbReference>
<dbReference type="PANTHER" id="PTHR48111:SF59">
    <property type="entry name" value="TRANSCRIPTIONAL REGULATORY PROTEIN BAER"/>
    <property type="match status" value="1"/>
</dbReference>
<evidence type="ECO:0000259" key="8">
    <source>
        <dbReference type="PROSITE" id="PS50110"/>
    </source>
</evidence>
<dbReference type="GO" id="GO:0005829">
    <property type="term" value="C:cytosol"/>
    <property type="evidence" value="ECO:0007669"/>
    <property type="project" value="TreeGrafter"/>
</dbReference>
<dbReference type="GO" id="GO:0032993">
    <property type="term" value="C:protein-DNA complex"/>
    <property type="evidence" value="ECO:0007669"/>
    <property type="project" value="TreeGrafter"/>
</dbReference>
<keyword evidence="4 7" id="KW-0238">DNA-binding</keyword>